<keyword evidence="5" id="KW-1185">Reference proteome</keyword>
<dbReference type="SUPFAM" id="SSF54637">
    <property type="entry name" value="Thioesterase/thiol ester dehydrase-isomerase"/>
    <property type="match status" value="1"/>
</dbReference>
<feature type="domain" description="Thioesterase" evidence="3">
    <location>
        <begin position="61"/>
        <end position="138"/>
    </location>
</feature>
<dbReference type="CDD" id="cd03443">
    <property type="entry name" value="PaaI_thioesterase"/>
    <property type="match status" value="1"/>
</dbReference>
<evidence type="ECO:0000259" key="3">
    <source>
        <dbReference type="Pfam" id="PF03061"/>
    </source>
</evidence>
<dbReference type="Pfam" id="PF03061">
    <property type="entry name" value="4HBT"/>
    <property type="match status" value="1"/>
</dbReference>
<dbReference type="InParanoid" id="I7MAM0"/>
<dbReference type="InterPro" id="IPR003736">
    <property type="entry name" value="PAAI_dom"/>
</dbReference>
<dbReference type="AlphaFoldDB" id="I7MAM0"/>
<dbReference type="RefSeq" id="XP_001025102.1">
    <property type="nucleotide sequence ID" value="XM_001025102.3"/>
</dbReference>
<dbReference type="HOGENOM" id="CLU_1647024_0_0_1"/>
<accession>I7MAM0</accession>
<organism evidence="4 5">
    <name type="scientific">Tetrahymena thermophila (strain SB210)</name>
    <dbReference type="NCBI Taxonomy" id="312017"/>
    <lineage>
        <taxon>Eukaryota</taxon>
        <taxon>Sar</taxon>
        <taxon>Alveolata</taxon>
        <taxon>Ciliophora</taxon>
        <taxon>Intramacronucleata</taxon>
        <taxon>Oligohymenophorea</taxon>
        <taxon>Hymenostomatida</taxon>
        <taxon>Tetrahymenina</taxon>
        <taxon>Tetrahymenidae</taxon>
        <taxon>Tetrahymena</taxon>
    </lineage>
</organism>
<dbReference type="InterPro" id="IPR039298">
    <property type="entry name" value="ACOT13"/>
</dbReference>
<evidence type="ECO:0000256" key="2">
    <source>
        <dbReference type="ARBA" id="ARBA00022801"/>
    </source>
</evidence>
<dbReference type="Proteomes" id="UP000009168">
    <property type="component" value="Unassembled WGS sequence"/>
</dbReference>
<dbReference type="GO" id="GO:0047617">
    <property type="term" value="F:fatty acyl-CoA hydrolase activity"/>
    <property type="evidence" value="ECO:0007669"/>
    <property type="project" value="InterPro"/>
</dbReference>
<dbReference type="KEGG" id="tet:TTHERM_00469060"/>
<keyword evidence="2" id="KW-0378">Hydrolase</keyword>
<evidence type="ECO:0000313" key="4">
    <source>
        <dbReference type="EMBL" id="EAS04857.1"/>
    </source>
</evidence>
<comment type="similarity">
    <text evidence="1">Belongs to the thioesterase PaaI family.</text>
</comment>
<dbReference type="GeneID" id="7824870"/>
<proteinExistence type="inferred from homology"/>
<dbReference type="PANTHER" id="PTHR21660">
    <property type="entry name" value="THIOESTERASE SUPERFAMILY MEMBER-RELATED"/>
    <property type="match status" value="1"/>
</dbReference>
<sequence>MSIKQFKPLFEQFVHHPNLKHTFAGPIYGKFKLIEDPHPLINKESQILLKYKVPKSMCNFFGVVHGGALATLIDCSTTLAILKADETRRLTTTIELSQHCLSPCHISEEILIKAECIRIGKTIAFAQAEIYNEGGRQIAVTGRQTKYILPKPWDHSFLSEEQRQKMEQPEEEAEKK</sequence>
<dbReference type="OrthoDB" id="46529at2759"/>
<dbReference type="Gene3D" id="3.10.129.10">
    <property type="entry name" value="Hotdog Thioesterase"/>
    <property type="match status" value="1"/>
</dbReference>
<dbReference type="EMBL" id="GG662441">
    <property type="protein sequence ID" value="EAS04857.1"/>
    <property type="molecule type" value="Genomic_DNA"/>
</dbReference>
<dbReference type="InterPro" id="IPR006683">
    <property type="entry name" value="Thioestr_dom"/>
</dbReference>
<gene>
    <name evidence="4" type="ORF">TTHERM_00469060</name>
</gene>
<protein>
    <submittedName>
        <fullName evidence="4">Thioesterase family protein</fullName>
    </submittedName>
</protein>
<name>I7MAM0_TETTS</name>
<dbReference type="OMA" id="IYEESGM"/>
<dbReference type="InterPro" id="IPR029069">
    <property type="entry name" value="HotDog_dom_sf"/>
</dbReference>
<dbReference type="STRING" id="312017.I7MAM0"/>
<dbReference type="PANTHER" id="PTHR21660:SF1">
    <property type="entry name" value="ACYL-COENZYME A THIOESTERASE 13"/>
    <property type="match status" value="1"/>
</dbReference>
<dbReference type="eggNOG" id="KOG3328">
    <property type="taxonomic scope" value="Eukaryota"/>
</dbReference>
<reference evidence="5" key="1">
    <citation type="journal article" date="2006" name="PLoS Biol.">
        <title>Macronuclear genome sequence of the ciliate Tetrahymena thermophila, a model eukaryote.</title>
        <authorList>
            <person name="Eisen J.A."/>
            <person name="Coyne R.S."/>
            <person name="Wu M."/>
            <person name="Wu D."/>
            <person name="Thiagarajan M."/>
            <person name="Wortman J.R."/>
            <person name="Badger J.H."/>
            <person name="Ren Q."/>
            <person name="Amedeo P."/>
            <person name="Jones K.M."/>
            <person name="Tallon L.J."/>
            <person name="Delcher A.L."/>
            <person name="Salzberg S.L."/>
            <person name="Silva J.C."/>
            <person name="Haas B.J."/>
            <person name="Majoros W.H."/>
            <person name="Farzad M."/>
            <person name="Carlton J.M."/>
            <person name="Smith R.K. Jr."/>
            <person name="Garg J."/>
            <person name="Pearlman R.E."/>
            <person name="Karrer K.M."/>
            <person name="Sun L."/>
            <person name="Manning G."/>
            <person name="Elde N.C."/>
            <person name="Turkewitz A.P."/>
            <person name="Asai D.J."/>
            <person name="Wilkes D.E."/>
            <person name="Wang Y."/>
            <person name="Cai H."/>
            <person name="Collins K."/>
            <person name="Stewart B.A."/>
            <person name="Lee S.R."/>
            <person name="Wilamowska K."/>
            <person name="Weinberg Z."/>
            <person name="Ruzzo W.L."/>
            <person name="Wloga D."/>
            <person name="Gaertig J."/>
            <person name="Frankel J."/>
            <person name="Tsao C.-C."/>
            <person name="Gorovsky M.A."/>
            <person name="Keeling P.J."/>
            <person name="Waller R.F."/>
            <person name="Patron N.J."/>
            <person name="Cherry J.M."/>
            <person name="Stover N.A."/>
            <person name="Krieger C.J."/>
            <person name="del Toro C."/>
            <person name="Ryder H.F."/>
            <person name="Williamson S.C."/>
            <person name="Barbeau R.A."/>
            <person name="Hamilton E.P."/>
            <person name="Orias E."/>
        </authorList>
    </citation>
    <scope>NUCLEOTIDE SEQUENCE [LARGE SCALE GENOMIC DNA]</scope>
    <source>
        <strain evidence="5">SB210</strain>
    </source>
</reference>
<evidence type="ECO:0000313" key="5">
    <source>
        <dbReference type="Proteomes" id="UP000009168"/>
    </source>
</evidence>
<evidence type="ECO:0000256" key="1">
    <source>
        <dbReference type="ARBA" id="ARBA00008324"/>
    </source>
</evidence>
<dbReference type="NCBIfam" id="TIGR00369">
    <property type="entry name" value="unchar_dom_1"/>
    <property type="match status" value="1"/>
</dbReference>